<dbReference type="EMBL" id="JAGRYU010000002">
    <property type="protein sequence ID" value="MBU4680423.1"/>
    <property type="molecule type" value="Genomic_DNA"/>
</dbReference>
<gene>
    <name evidence="2" type="ORF">KC222_00145</name>
</gene>
<evidence type="ECO:0000259" key="1">
    <source>
        <dbReference type="Pfam" id="PF12961"/>
    </source>
</evidence>
<name>A0ABS6DB21_9ENTR</name>
<reference evidence="3" key="2">
    <citation type="submission" date="2023-07" db="EMBL/GenBank/DDBJ databases">
        <title>Cedecea davisae an AmpC producer and its therapeutic implications.</title>
        <authorList>
            <person name="Notter J."/>
        </authorList>
    </citation>
    <scope>NUCLEOTIDE SEQUENCE [LARGE SCALE GENOMIC DNA]</scope>
    <source>
        <strain evidence="3">1</strain>
    </source>
</reference>
<protein>
    <submittedName>
        <fullName evidence="2">DUF3850 domain-containing protein</fullName>
    </submittedName>
</protein>
<keyword evidence="3" id="KW-1185">Reference proteome</keyword>
<dbReference type="RefSeq" id="WP_216374152.1">
    <property type="nucleotide sequence ID" value="NZ_JAGRYT010000001.1"/>
</dbReference>
<feature type="domain" description="DUF3850" evidence="1">
    <location>
        <begin position="4"/>
        <end position="79"/>
    </location>
</feature>
<proteinExistence type="predicted"/>
<organism evidence="2 3">
    <name type="scientific">Cedecea davisae</name>
    <dbReference type="NCBI Taxonomy" id="158484"/>
    <lineage>
        <taxon>Bacteria</taxon>
        <taxon>Pseudomonadati</taxon>
        <taxon>Pseudomonadota</taxon>
        <taxon>Gammaproteobacteria</taxon>
        <taxon>Enterobacterales</taxon>
        <taxon>Enterobacteriaceae</taxon>
        <taxon>Cedecea</taxon>
    </lineage>
</organism>
<evidence type="ECO:0000313" key="2">
    <source>
        <dbReference type="EMBL" id="MBU4680423.1"/>
    </source>
</evidence>
<dbReference type="Pfam" id="PF12961">
    <property type="entry name" value="DUF3850"/>
    <property type="match status" value="1"/>
</dbReference>
<sequence length="104" mass="11972">MAKVHSLKIWPAFYEAVLYGYKKAELRKSDRDFNCGDYIVLREWWDNKYSGNKVIVKITHILPVEGMIEGGFDWVVLSISPINSNDTAALIDAVFEEAEDEHSY</sequence>
<accession>A0ABS6DB21</accession>
<reference evidence="2 3" key="1">
    <citation type="submission" date="2021-04" db="EMBL/GenBank/DDBJ databases">
        <authorList>
            <person name="Seiffert S.N."/>
        </authorList>
    </citation>
    <scope>NUCLEOTIDE SEQUENCE [LARGE SCALE GENOMIC DNA]</scope>
    <source>
        <strain evidence="2 3">1</strain>
    </source>
</reference>
<evidence type="ECO:0000313" key="3">
    <source>
        <dbReference type="Proteomes" id="UP000686327"/>
    </source>
</evidence>
<dbReference type="Proteomes" id="UP000686327">
    <property type="component" value="Unassembled WGS sequence"/>
</dbReference>
<comment type="caution">
    <text evidence="2">The sequence shown here is derived from an EMBL/GenBank/DDBJ whole genome shotgun (WGS) entry which is preliminary data.</text>
</comment>
<dbReference type="InterPro" id="IPR039440">
    <property type="entry name" value="DUF3850"/>
</dbReference>